<dbReference type="RefSeq" id="WP_215622568.1">
    <property type="nucleotide sequence ID" value="NZ_CP076134.1"/>
</dbReference>
<organism evidence="2 3">
    <name type="scientific">Bradyrhizobium sediminis</name>
    <dbReference type="NCBI Taxonomy" id="2840469"/>
    <lineage>
        <taxon>Bacteria</taxon>
        <taxon>Pseudomonadati</taxon>
        <taxon>Pseudomonadota</taxon>
        <taxon>Alphaproteobacteria</taxon>
        <taxon>Hyphomicrobiales</taxon>
        <taxon>Nitrobacteraceae</taxon>
        <taxon>Bradyrhizobium</taxon>
    </lineage>
</organism>
<name>A0A975RNM3_9BRAD</name>
<reference evidence="2" key="1">
    <citation type="submission" date="2021-06" db="EMBL/GenBank/DDBJ databases">
        <title>Bradyrhizobium sp. S2-20-1 Genome sequencing.</title>
        <authorList>
            <person name="Jin L."/>
        </authorList>
    </citation>
    <scope>NUCLEOTIDE SEQUENCE</scope>
    <source>
        <strain evidence="2">S2-20-1</strain>
    </source>
</reference>
<feature type="chain" id="PRO_5038046236" description="Rap1a immunity protein domain-containing protein" evidence="1">
    <location>
        <begin position="24"/>
        <end position="115"/>
    </location>
</feature>
<gene>
    <name evidence="2" type="ORF">KMZ29_04105</name>
</gene>
<evidence type="ECO:0000256" key="1">
    <source>
        <dbReference type="SAM" id="SignalP"/>
    </source>
</evidence>
<accession>A0A975RNM3</accession>
<proteinExistence type="predicted"/>
<dbReference type="Proteomes" id="UP000680839">
    <property type="component" value="Chromosome"/>
</dbReference>
<evidence type="ECO:0000313" key="3">
    <source>
        <dbReference type="Proteomes" id="UP000680839"/>
    </source>
</evidence>
<evidence type="ECO:0000313" key="2">
    <source>
        <dbReference type="EMBL" id="QWG13903.1"/>
    </source>
</evidence>
<dbReference type="AlphaFoldDB" id="A0A975RNM3"/>
<feature type="signal peptide" evidence="1">
    <location>
        <begin position="1"/>
        <end position="23"/>
    </location>
</feature>
<keyword evidence="1" id="KW-0732">Signal</keyword>
<dbReference type="EMBL" id="CP076134">
    <property type="protein sequence ID" value="QWG13903.1"/>
    <property type="molecule type" value="Genomic_DNA"/>
</dbReference>
<protein>
    <recommendedName>
        <fullName evidence="4">Rap1a immunity protein domain-containing protein</fullName>
    </recommendedName>
</protein>
<sequence>MAKPLRLVLAAMISITFSGSVVRAEKVSEVLARTPKKTADFVAYCTDHFGDCRTIIISVDIEHLAESKPHVCTIRSKNNDVATKSIVGWLAQHKEIHGKPTRAGIGAAIKALWPC</sequence>
<evidence type="ECO:0008006" key="4">
    <source>
        <dbReference type="Google" id="ProtNLM"/>
    </source>
</evidence>